<dbReference type="PROSITE" id="PS50055">
    <property type="entry name" value="TYR_PHOSPHATASE_PTP"/>
    <property type="match status" value="2"/>
</dbReference>
<dbReference type="Pfam" id="PF00102">
    <property type="entry name" value="Y_phosphatase"/>
    <property type="match status" value="2"/>
</dbReference>
<dbReference type="Pfam" id="PF24486">
    <property type="entry name" value="DUF7583"/>
    <property type="match status" value="1"/>
</dbReference>
<dbReference type="InterPro" id="IPR003595">
    <property type="entry name" value="Tyr_Pase_cat"/>
</dbReference>
<dbReference type="SMART" id="SM00404">
    <property type="entry name" value="PTPc_motif"/>
    <property type="match status" value="2"/>
</dbReference>
<dbReference type="SMART" id="SM00194">
    <property type="entry name" value="PTPc"/>
    <property type="match status" value="1"/>
</dbReference>
<dbReference type="GO" id="GO:0004725">
    <property type="term" value="F:protein tyrosine phosphatase activity"/>
    <property type="evidence" value="ECO:0007669"/>
    <property type="project" value="InterPro"/>
</dbReference>
<keyword evidence="1" id="KW-0812">Transmembrane</keyword>
<feature type="domain" description="Tyrosine-protein phosphatase" evidence="2">
    <location>
        <begin position="563"/>
        <end position="796"/>
    </location>
</feature>
<evidence type="ECO:0000259" key="2">
    <source>
        <dbReference type="PROSITE" id="PS50055"/>
    </source>
</evidence>
<accession>A0A0K0ETX7</accession>
<feature type="transmembrane region" description="Helical" evidence="1">
    <location>
        <begin position="467"/>
        <end position="491"/>
    </location>
</feature>
<dbReference type="InterPro" id="IPR000387">
    <property type="entry name" value="Tyr_Pase_dom"/>
</dbReference>
<dbReference type="Pfam" id="PF24488">
    <property type="entry name" value="DUF7584"/>
    <property type="match status" value="1"/>
</dbReference>
<dbReference type="InterPro" id="IPR052782">
    <property type="entry name" value="Oocyte-zygote_transition_reg"/>
</dbReference>
<sequence>MKNEDLVLTTSDAIGEEGHEEYFPYVHRSITNTTFPINLNITVNSDIILVRCPYSKYKHINKHDIFKIDGAIDKLKIKKSYNSTFFAWVPLKKGAPGPANLKCGKVVIKSDPNSLKNYTWMYKLDWQSTFNVKINVERKKIHSTVKGTHQNCSNSGGSVFVLTEKQGGKIVEVDPFTNGSFHVDQKFYYFKTPAVIDNSTIKYPCATIQAYGDCPKIKLSSQDFIYNVTKINKINTIDVEGNKTSIKVNLLIGGNSEYYDNEKISLTRMRYLKDGVKIIKNTSILINSNFTIEGFNIVNLAYVCPGKQNNSIVTEIFYFGPKEKDYKLEEKTVLYRKNNSTSKPNCTNNIMNVGYLKSISVNGDYVNIINFNNSGGINDKFEHSKDDYLLKVIPKNNTILKCIYQTPAGTIKISTKITLIGSTKVISTNTTHKKGNGKQNVDKVIHKPKEMNKSWYQKLADEHSKELVNFVIIIIIILIVTALLITALCVYKRILTPHIKMKKFRREYPNVYWFWNEITSDSLSYYCKNITKSEYFSDKLKNRKIVKRLEGGEEVDVGVVDLYDDSLINCYNKIDKKIKAHYVYEDSFSRKYLLSDGPTKDNEYFFWKMIFEEDIGKIIAIIYDKKDRNKDDEESDVYWPEDRCEYGDIVIRCLSKIRTDTLSISGYRFRLSKMGCLSKYFKLFHVSNWKEHDIPHSEHQFNNIYEEIFRDDRGEDSDYFQDPDEDLHRTVLINCSEGTGSRVYMLTYYLCLYDALISSKVIENSMKVIKNIREKRYGGNISQNEYAYIIKALVTTFFNNGILIDPSKRRLNFNTDYDKFLHDFFKCQGRMDRRLVEFLRFVNTVDEGKMDEYKTTFHNLGRLSSNEIAVRCRRFFSITSSKYANKVRHKDIPCFDSTAINIKGKDITDLEGFIHANRFEYISDDDKEKKLILCQGPLNETRNDMLDMIYRYSVHVVVVLVKPEEDNPKYNKWSHYFPKDTEVFKTENYTVTRIRHVPLDKDRISESEYLLENNRDVPHKFTIFNYQGWPDKDVPCEHISFYNLYKRIVNFPHKGYIAIHCSDGIGRTGTLAFIMYLIDTINEHPSFDPIARLKFLRGHRYLAIQKFNQFVFALLVVFEHFKKKIIKMEPSAFDNFCTLAYDLFNRKDIIEKGKANVT</sequence>
<evidence type="ECO:0000259" key="3">
    <source>
        <dbReference type="PROSITE" id="PS50056"/>
    </source>
</evidence>
<dbReference type="InterPro" id="IPR016130">
    <property type="entry name" value="Tyr_Pase_AS"/>
</dbReference>
<dbReference type="Pfam" id="PF24490">
    <property type="entry name" value="DUF7585"/>
    <property type="match status" value="1"/>
</dbReference>
<dbReference type="InterPro" id="IPR000242">
    <property type="entry name" value="PTP_cat"/>
</dbReference>
<evidence type="ECO:0000313" key="5">
    <source>
        <dbReference type="WBParaSite" id="SVE_0000600.1"/>
    </source>
</evidence>
<evidence type="ECO:0000256" key="1">
    <source>
        <dbReference type="SAM" id="Phobius"/>
    </source>
</evidence>
<dbReference type="AlphaFoldDB" id="A0A0K0ETX7"/>
<reference evidence="5" key="2">
    <citation type="submission" date="2015-08" db="UniProtKB">
        <authorList>
            <consortium name="WormBaseParasite"/>
        </authorList>
    </citation>
    <scope>IDENTIFICATION</scope>
</reference>
<dbReference type="PROSITE" id="PS50056">
    <property type="entry name" value="TYR_PHOSPHATASE_2"/>
    <property type="match status" value="1"/>
</dbReference>
<protein>
    <submittedName>
        <fullName evidence="5">Tyrosine-protein phosphatase domain-containing protein</fullName>
    </submittedName>
</protein>
<feature type="domain" description="Tyrosine-protein phosphatase" evidence="2">
    <location>
        <begin position="885"/>
        <end position="1120"/>
    </location>
</feature>
<dbReference type="STRING" id="75913.A0A0K0ETX7"/>
<keyword evidence="4" id="KW-1185">Reference proteome</keyword>
<keyword evidence="1" id="KW-1133">Transmembrane helix</keyword>
<feature type="domain" description="Tyrosine specific protein phosphatases" evidence="3">
    <location>
        <begin position="1039"/>
        <end position="1111"/>
    </location>
</feature>
<dbReference type="InterPro" id="IPR029021">
    <property type="entry name" value="Prot-tyrosine_phosphatase-like"/>
</dbReference>
<reference evidence="4" key="1">
    <citation type="submission" date="2014-07" db="EMBL/GenBank/DDBJ databases">
        <authorList>
            <person name="Martin A.A"/>
            <person name="De Silva N."/>
        </authorList>
    </citation>
    <scope>NUCLEOTIDE SEQUENCE</scope>
</reference>
<evidence type="ECO:0000313" key="4">
    <source>
        <dbReference type="Proteomes" id="UP000035680"/>
    </source>
</evidence>
<dbReference type="InterPro" id="IPR056006">
    <property type="entry name" value="DUF7584"/>
</dbReference>
<organism evidence="4 5">
    <name type="scientific">Strongyloides venezuelensis</name>
    <name type="common">Threadworm</name>
    <dbReference type="NCBI Taxonomy" id="75913"/>
    <lineage>
        <taxon>Eukaryota</taxon>
        <taxon>Metazoa</taxon>
        <taxon>Ecdysozoa</taxon>
        <taxon>Nematoda</taxon>
        <taxon>Chromadorea</taxon>
        <taxon>Rhabditida</taxon>
        <taxon>Tylenchina</taxon>
        <taxon>Panagrolaimomorpha</taxon>
        <taxon>Strongyloidoidea</taxon>
        <taxon>Strongyloididae</taxon>
        <taxon>Strongyloides</taxon>
    </lineage>
</organism>
<dbReference type="InterPro" id="IPR056005">
    <property type="entry name" value="DUF7583"/>
</dbReference>
<dbReference type="Proteomes" id="UP000035680">
    <property type="component" value="Unassembled WGS sequence"/>
</dbReference>
<dbReference type="InterPro" id="IPR056007">
    <property type="entry name" value="DUF7585"/>
</dbReference>
<dbReference type="PANTHER" id="PTHR46163:SF5">
    <property type="entry name" value="TYROSINE-PROTEIN PHOSPHATASE"/>
    <property type="match status" value="1"/>
</dbReference>
<dbReference type="Gene3D" id="3.90.190.10">
    <property type="entry name" value="Protein tyrosine phosphatase superfamily"/>
    <property type="match status" value="2"/>
</dbReference>
<dbReference type="PRINTS" id="PR00700">
    <property type="entry name" value="PRTYPHPHTASE"/>
</dbReference>
<dbReference type="PROSITE" id="PS00383">
    <property type="entry name" value="TYR_PHOSPHATASE_1"/>
    <property type="match status" value="1"/>
</dbReference>
<dbReference type="CDD" id="cd00047">
    <property type="entry name" value="PTPc"/>
    <property type="match status" value="1"/>
</dbReference>
<dbReference type="PANTHER" id="PTHR46163">
    <property type="entry name" value="TYROSINE-PROTEIN PHOSPHATASE-RELATED"/>
    <property type="match status" value="1"/>
</dbReference>
<dbReference type="SUPFAM" id="SSF52799">
    <property type="entry name" value="(Phosphotyrosine protein) phosphatases II"/>
    <property type="match status" value="2"/>
</dbReference>
<name>A0A0K0ETX7_STRVS</name>
<proteinExistence type="predicted"/>
<dbReference type="WBParaSite" id="SVE_0000600.1">
    <property type="protein sequence ID" value="SVE_0000600.1"/>
    <property type="gene ID" value="SVE_0000600"/>
</dbReference>
<keyword evidence="1" id="KW-0472">Membrane</keyword>